<evidence type="ECO:0000313" key="2">
    <source>
        <dbReference type="EnsemblMetazoa" id="AEPI001897-PA"/>
    </source>
</evidence>
<organism evidence="2 3">
    <name type="scientific">Anopheles epiroticus</name>
    <dbReference type="NCBI Taxonomy" id="199890"/>
    <lineage>
        <taxon>Eukaryota</taxon>
        <taxon>Metazoa</taxon>
        <taxon>Ecdysozoa</taxon>
        <taxon>Arthropoda</taxon>
        <taxon>Hexapoda</taxon>
        <taxon>Insecta</taxon>
        <taxon>Pterygota</taxon>
        <taxon>Neoptera</taxon>
        <taxon>Endopterygota</taxon>
        <taxon>Diptera</taxon>
        <taxon>Nematocera</taxon>
        <taxon>Culicoidea</taxon>
        <taxon>Culicidae</taxon>
        <taxon>Anophelinae</taxon>
        <taxon>Anopheles</taxon>
    </lineage>
</organism>
<feature type="domain" description="MOFRL" evidence="1">
    <location>
        <begin position="79"/>
        <end position="193"/>
    </location>
</feature>
<dbReference type="AlphaFoldDB" id="A0A182P4R1"/>
<dbReference type="Proteomes" id="UP000075885">
    <property type="component" value="Unassembled WGS sequence"/>
</dbReference>
<sequence length="202" mass="21705">MIEKTTLKEVNETYNNHLFLLGSNELAVGRIEGEAQSRGLKCIVLSRQVEGNVIDLAAVDLKTEDFIKRAVEGKQEPLLIVGAGEPTVCVSGGGKGGRNQELALRFTYGVRELEHVPDSVCFLSAGTDGIDGPTDVAGALGGSFIARDFEETGQPVAKAKSFIEQNDSYSFYEALGDGQYFVKTGHTGTNVMDVHLLLVPNK</sequence>
<dbReference type="GO" id="GO:0008887">
    <property type="term" value="F:glycerate kinase activity"/>
    <property type="evidence" value="ECO:0007669"/>
    <property type="project" value="InterPro"/>
</dbReference>
<dbReference type="PANTHER" id="PTHR12227:SF0">
    <property type="entry name" value="GLYCERATE KINASE"/>
    <property type="match status" value="1"/>
</dbReference>
<dbReference type="SUPFAM" id="SSF82544">
    <property type="entry name" value="GckA/TtuD-like"/>
    <property type="match status" value="1"/>
</dbReference>
<dbReference type="GO" id="GO:0005737">
    <property type="term" value="C:cytoplasm"/>
    <property type="evidence" value="ECO:0007669"/>
    <property type="project" value="TreeGrafter"/>
</dbReference>
<protein>
    <recommendedName>
        <fullName evidence="1">MOFRL domain-containing protein</fullName>
    </recommendedName>
</protein>
<proteinExistence type="predicted"/>
<accession>A0A182P4R1</accession>
<dbReference type="EnsemblMetazoa" id="AEPI001897-RA">
    <property type="protein sequence ID" value="AEPI001897-PA"/>
    <property type="gene ID" value="AEPI001897"/>
</dbReference>
<reference evidence="3" key="1">
    <citation type="submission" date="2013-03" db="EMBL/GenBank/DDBJ databases">
        <title>The Genome Sequence of Anopheles epiroticus epiroticus2.</title>
        <authorList>
            <consortium name="The Broad Institute Genomics Platform"/>
            <person name="Neafsey D.E."/>
            <person name="Howell P."/>
            <person name="Walker B."/>
            <person name="Young S.K."/>
            <person name="Zeng Q."/>
            <person name="Gargeya S."/>
            <person name="Fitzgerald M."/>
            <person name="Haas B."/>
            <person name="Abouelleil A."/>
            <person name="Allen A.W."/>
            <person name="Alvarado L."/>
            <person name="Arachchi H.M."/>
            <person name="Berlin A.M."/>
            <person name="Chapman S.B."/>
            <person name="Gainer-Dewar J."/>
            <person name="Goldberg J."/>
            <person name="Griggs A."/>
            <person name="Gujja S."/>
            <person name="Hansen M."/>
            <person name="Howarth C."/>
            <person name="Imamovic A."/>
            <person name="Ireland A."/>
            <person name="Larimer J."/>
            <person name="McCowan C."/>
            <person name="Murphy C."/>
            <person name="Pearson M."/>
            <person name="Poon T.W."/>
            <person name="Priest M."/>
            <person name="Roberts A."/>
            <person name="Saif S."/>
            <person name="Shea T."/>
            <person name="Sisk P."/>
            <person name="Sykes S."/>
            <person name="Wortman J."/>
            <person name="Nusbaum C."/>
            <person name="Birren B."/>
        </authorList>
    </citation>
    <scope>NUCLEOTIDE SEQUENCE [LARGE SCALE GENOMIC DNA]</scope>
    <source>
        <strain evidence="3">Epiroticus2</strain>
    </source>
</reference>
<evidence type="ECO:0000313" key="3">
    <source>
        <dbReference type="Proteomes" id="UP000075885"/>
    </source>
</evidence>
<dbReference type="Gene3D" id="3.40.1480.10">
    <property type="entry name" value="MOFRL domain"/>
    <property type="match status" value="1"/>
</dbReference>
<dbReference type="Pfam" id="PF05161">
    <property type="entry name" value="MOFRL"/>
    <property type="match status" value="1"/>
</dbReference>
<dbReference type="PANTHER" id="PTHR12227">
    <property type="entry name" value="GLYCERATE KINASE"/>
    <property type="match status" value="1"/>
</dbReference>
<keyword evidence="3" id="KW-1185">Reference proteome</keyword>
<evidence type="ECO:0000259" key="1">
    <source>
        <dbReference type="Pfam" id="PF05161"/>
    </source>
</evidence>
<dbReference type="InterPro" id="IPR039760">
    <property type="entry name" value="MOFRL_protein"/>
</dbReference>
<reference evidence="2" key="2">
    <citation type="submission" date="2020-05" db="UniProtKB">
        <authorList>
            <consortium name="EnsemblMetazoa"/>
        </authorList>
    </citation>
    <scope>IDENTIFICATION</scope>
    <source>
        <strain evidence="2">Epiroticus2</strain>
    </source>
</reference>
<dbReference type="VEuPathDB" id="VectorBase:AEPI001897"/>
<dbReference type="InterPro" id="IPR037035">
    <property type="entry name" value="GK-like_C_sf"/>
</dbReference>
<dbReference type="STRING" id="199890.A0A182P4R1"/>
<dbReference type="InterPro" id="IPR007835">
    <property type="entry name" value="MOFRL"/>
</dbReference>
<name>A0A182P4R1_9DIPT</name>